<comment type="caution">
    <text evidence="1">The sequence shown here is derived from an EMBL/GenBank/DDBJ whole genome shotgun (WGS) entry which is preliminary data.</text>
</comment>
<protein>
    <submittedName>
        <fullName evidence="1">Uncharacterized protein</fullName>
    </submittedName>
</protein>
<dbReference type="EMBL" id="CM020618">
    <property type="protein sequence ID" value="KAK1862328.1"/>
    <property type="molecule type" value="Genomic_DNA"/>
</dbReference>
<organism evidence="1 2">
    <name type="scientific">Pyropia yezoensis</name>
    <name type="common">Susabi-nori</name>
    <name type="synonym">Porphyra yezoensis</name>
    <dbReference type="NCBI Taxonomy" id="2788"/>
    <lineage>
        <taxon>Eukaryota</taxon>
        <taxon>Rhodophyta</taxon>
        <taxon>Bangiophyceae</taxon>
        <taxon>Bangiales</taxon>
        <taxon>Bangiaceae</taxon>
        <taxon>Pyropia</taxon>
    </lineage>
</organism>
<gene>
    <name evidence="1" type="ORF">I4F81_004902</name>
</gene>
<evidence type="ECO:0000313" key="2">
    <source>
        <dbReference type="Proteomes" id="UP000798662"/>
    </source>
</evidence>
<proteinExistence type="predicted"/>
<sequence>MADDASGSGASDCIPIQAGALKKGSHVVLKGFPCKIVDYSTSKTGKHGHAKANITGIDIFTQRKYEDISPTSHNMLQPLVNRNDFQLVDVDDEAYVTLMDSKNDTRSDLKLDLDGDDVHKKIKEEFDNGKDLVLTVLAAMKTEKIIAWKELQ</sequence>
<reference evidence="1" key="1">
    <citation type="submission" date="2019-11" db="EMBL/GenBank/DDBJ databases">
        <title>Nori genome reveals adaptations in red seaweeds to the harsh intertidal environment.</title>
        <authorList>
            <person name="Wang D."/>
            <person name="Mao Y."/>
        </authorList>
    </citation>
    <scope>NUCLEOTIDE SEQUENCE</scope>
    <source>
        <tissue evidence="1">Gametophyte</tissue>
    </source>
</reference>
<keyword evidence="2" id="KW-1185">Reference proteome</keyword>
<name>A0ACC3BWU7_PYRYE</name>
<evidence type="ECO:0000313" key="1">
    <source>
        <dbReference type="EMBL" id="KAK1862328.1"/>
    </source>
</evidence>
<accession>A0ACC3BWU7</accession>
<dbReference type="Proteomes" id="UP000798662">
    <property type="component" value="Chromosome 1"/>
</dbReference>